<keyword evidence="4" id="KW-1185">Reference proteome</keyword>
<dbReference type="HOGENOM" id="CLU_376001_0_0_1"/>
<feature type="compositionally biased region" description="Pro residues" evidence="1">
    <location>
        <begin position="17"/>
        <end position="27"/>
    </location>
</feature>
<reference evidence="4" key="2">
    <citation type="submission" date="2015-01" db="EMBL/GenBank/DDBJ databases">
        <title>Evolutionary Origins and Diversification of the Mycorrhizal Mutualists.</title>
        <authorList>
            <consortium name="DOE Joint Genome Institute"/>
            <consortium name="Mycorrhizal Genomics Consortium"/>
            <person name="Kohler A."/>
            <person name="Kuo A."/>
            <person name="Nagy L.G."/>
            <person name="Floudas D."/>
            <person name="Copeland A."/>
            <person name="Barry K.W."/>
            <person name="Cichocki N."/>
            <person name="Veneault-Fourrey C."/>
            <person name="LaButti K."/>
            <person name="Lindquist E.A."/>
            <person name="Lipzen A."/>
            <person name="Lundell T."/>
            <person name="Morin E."/>
            <person name="Murat C."/>
            <person name="Riley R."/>
            <person name="Ohm R."/>
            <person name="Sun H."/>
            <person name="Tunlid A."/>
            <person name="Henrissat B."/>
            <person name="Grigoriev I.V."/>
            <person name="Hibbett D.S."/>
            <person name="Martin F."/>
        </authorList>
    </citation>
    <scope>NUCLEOTIDE SEQUENCE [LARGE SCALE GENOMIC DNA]</scope>
    <source>
        <strain evidence="4">h7</strain>
    </source>
</reference>
<dbReference type="AlphaFoldDB" id="A0A0C3CDC5"/>
<accession>A0A0C3CDC5</accession>
<evidence type="ECO:0000313" key="4">
    <source>
        <dbReference type="Proteomes" id="UP000053424"/>
    </source>
</evidence>
<feature type="compositionally biased region" description="Polar residues" evidence="1">
    <location>
        <begin position="481"/>
        <end position="491"/>
    </location>
</feature>
<feature type="compositionally biased region" description="Low complexity" evidence="1">
    <location>
        <begin position="7"/>
        <end position="16"/>
    </location>
</feature>
<reference evidence="3 4" key="1">
    <citation type="submission" date="2014-04" db="EMBL/GenBank/DDBJ databases">
        <authorList>
            <consortium name="DOE Joint Genome Institute"/>
            <person name="Kuo A."/>
            <person name="Gay G."/>
            <person name="Dore J."/>
            <person name="Kohler A."/>
            <person name="Nagy L.G."/>
            <person name="Floudas D."/>
            <person name="Copeland A."/>
            <person name="Barry K.W."/>
            <person name="Cichocki N."/>
            <person name="Veneault-Fourrey C."/>
            <person name="LaButti K."/>
            <person name="Lindquist E.A."/>
            <person name="Lipzen A."/>
            <person name="Lundell T."/>
            <person name="Morin E."/>
            <person name="Murat C."/>
            <person name="Sun H."/>
            <person name="Tunlid A."/>
            <person name="Henrissat B."/>
            <person name="Grigoriev I.V."/>
            <person name="Hibbett D.S."/>
            <person name="Martin F."/>
            <person name="Nordberg H.P."/>
            <person name="Cantor M.N."/>
            <person name="Hua S.X."/>
        </authorList>
    </citation>
    <scope>NUCLEOTIDE SEQUENCE [LARGE SCALE GENOMIC DNA]</scope>
    <source>
        <strain evidence="4">h7</strain>
    </source>
</reference>
<feature type="compositionally biased region" description="Pro residues" evidence="1">
    <location>
        <begin position="439"/>
        <end position="453"/>
    </location>
</feature>
<feature type="region of interest" description="Disordered" evidence="1">
    <location>
        <begin position="431"/>
        <end position="550"/>
    </location>
</feature>
<evidence type="ECO:0000256" key="2">
    <source>
        <dbReference type="SAM" id="Phobius"/>
    </source>
</evidence>
<name>A0A0C3CDC5_HEBCY</name>
<evidence type="ECO:0000313" key="3">
    <source>
        <dbReference type="EMBL" id="KIM46785.1"/>
    </source>
</evidence>
<feature type="compositionally biased region" description="Acidic residues" evidence="1">
    <location>
        <begin position="307"/>
        <end position="333"/>
    </location>
</feature>
<feature type="compositionally biased region" description="Polar residues" evidence="1">
    <location>
        <begin position="295"/>
        <end position="306"/>
    </location>
</feature>
<feature type="transmembrane region" description="Helical" evidence="2">
    <location>
        <begin position="112"/>
        <end position="133"/>
    </location>
</feature>
<feature type="region of interest" description="Disordered" evidence="1">
    <location>
        <begin position="146"/>
        <end position="183"/>
    </location>
</feature>
<keyword evidence="2" id="KW-0472">Membrane</keyword>
<keyword evidence="2" id="KW-0812">Transmembrane</keyword>
<evidence type="ECO:0000256" key="1">
    <source>
        <dbReference type="SAM" id="MobiDB-lite"/>
    </source>
</evidence>
<gene>
    <name evidence="3" type="ORF">M413DRAFT_262612</name>
</gene>
<dbReference type="Proteomes" id="UP000053424">
    <property type="component" value="Unassembled WGS sequence"/>
</dbReference>
<organism evidence="3 4">
    <name type="scientific">Hebeloma cylindrosporum</name>
    <dbReference type="NCBI Taxonomy" id="76867"/>
    <lineage>
        <taxon>Eukaryota</taxon>
        <taxon>Fungi</taxon>
        <taxon>Dikarya</taxon>
        <taxon>Basidiomycota</taxon>
        <taxon>Agaricomycotina</taxon>
        <taxon>Agaricomycetes</taxon>
        <taxon>Agaricomycetidae</taxon>
        <taxon>Agaricales</taxon>
        <taxon>Agaricineae</taxon>
        <taxon>Hymenogastraceae</taxon>
        <taxon>Hebeloma</taxon>
    </lineage>
</organism>
<feature type="compositionally biased region" description="Polar residues" evidence="1">
    <location>
        <begin position="499"/>
        <end position="514"/>
    </location>
</feature>
<sequence length="738" mass="80351">MFPPYINRARALNPHNPANPRPPPLPPRDSISIPAYSDEQIQQLRAGTAAPMPVLQGPVPPGLIPTAPGPAPPPITVLHIGGNQNPNLALVLNKNMVTAMQKRRAECAEQNATLFAAISMILGVLIDTLLYRFSLGIINNAGRLIDSEGRPIPRSPRPERKRRYVEQHKQSKKTSSLRYRKGKGGMATSFTDRLRDSGHLGFSVSKNWRDFQQIDRFRERINHKDEIDRNYTYMYEREKALFYRDPNNEGKPFYPRFLPIVGGKAKNIDDWRITTGPNGQLVQPQIVMPSLPQNNNANPSTSTAMDTNDDATEIDGDADDIGMANFDDDDEPVDLPPLPPRPGVYEFVPMTFRPPKYVPPPPWKSIPGIPLDISSLLGGKSETEIRKGKFKAIQPDVEDLTGWEAAFRQSQVWYNPKSILNIEQGLVPPYEHRQHASRDPPPSPPGCGNPVPVPSSSAARNQAPSAPSAPLKSREPEPSTPIASGSGSQQPVRRAPLQPVSQTQLPATQPTSSAAPLYKPASLLSRLSPSDVRQEESFGDENVGPSAHSTYVETPIPLNLAEATVTAFADANPTQFQQPPTPAATATYVAPVSAFNVFAHNAYSNVQEPQIPVALSAFPPSSQDTQSTSINIDNIMGWTGSQPPAAAPTSWASLAAQVSTTCWWGTQAFQQPADSPSISVQDEAMDTSPSYYGSFADTAMNVDVLDVQMGSPPPAFDQPAYSSNIPNEVPYVSSLVLT</sequence>
<keyword evidence="2" id="KW-1133">Transmembrane helix</keyword>
<proteinExistence type="predicted"/>
<dbReference type="EMBL" id="KN831770">
    <property type="protein sequence ID" value="KIM46785.1"/>
    <property type="molecule type" value="Genomic_DNA"/>
</dbReference>
<protein>
    <submittedName>
        <fullName evidence="3">Uncharacterized protein</fullName>
    </submittedName>
</protein>
<feature type="region of interest" description="Disordered" evidence="1">
    <location>
        <begin position="1"/>
        <end position="32"/>
    </location>
</feature>
<feature type="region of interest" description="Disordered" evidence="1">
    <location>
        <begin position="295"/>
        <end position="339"/>
    </location>
</feature>